<feature type="transmembrane region" description="Helical" evidence="7">
    <location>
        <begin position="674"/>
        <end position="696"/>
    </location>
</feature>
<dbReference type="InterPro" id="IPR001846">
    <property type="entry name" value="VWF_type-D"/>
</dbReference>
<feature type="signal peptide" evidence="8">
    <location>
        <begin position="1"/>
        <end position="27"/>
    </location>
</feature>
<feature type="chain" id="PRO_5029905084" evidence="8">
    <location>
        <begin position="28"/>
        <end position="710"/>
    </location>
</feature>
<dbReference type="GO" id="GO:0016020">
    <property type="term" value="C:membrane"/>
    <property type="evidence" value="ECO:0007669"/>
    <property type="project" value="UniProtKB-SubCell"/>
</dbReference>
<evidence type="ECO:0000259" key="11">
    <source>
        <dbReference type="PROSITE" id="PS50958"/>
    </source>
</evidence>
<dbReference type="SMART" id="SM00723">
    <property type="entry name" value="AMOP"/>
    <property type="match status" value="1"/>
</dbReference>
<feature type="domain" description="SMB" evidence="11">
    <location>
        <begin position="28"/>
        <end position="67"/>
    </location>
</feature>
<evidence type="ECO:0000256" key="3">
    <source>
        <dbReference type="ARBA" id="ARBA00022989"/>
    </source>
</evidence>
<dbReference type="PROSITE" id="PS50923">
    <property type="entry name" value="SUSHI"/>
    <property type="match status" value="1"/>
</dbReference>
<dbReference type="SUPFAM" id="SSF57535">
    <property type="entry name" value="Complement control module/SCR domain"/>
    <property type="match status" value="1"/>
</dbReference>
<keyword evidence="5 6" id="KW-1015">Disulfide bond</keyword>
<dbReference type="Pfam" id="PF03782">
    <property type="entry name" value="AMOP"/>
    <property type="match status" value="1"/>
</dbReference>
<dbReference type="Pfam" id="PF00094">
    <property type="entry name" value="VWD"/>
    <property type="match status" value="1"/>
</dbReference>
<comment type="caution">
    <text evidence="6">Lacks conserved residue(s) required for the propagation of feature annotation.</text>
</comment>
<protein>
    <submittedName>
        <fullName evidence="13">Sushi domain containing 2</fullName>
    </submittedName>
</protein>
<evidence type="ECO:0000256" key="5">
    <source>
        <dbReference type="ARBA" id="ARBA00023157"/>
    </source>
</evidence>
<evidence type="ECO:0000256" key="1">
    <source>
        <dbReference type="ARBA" id="ARBA00004370"/>
    </source>
</evidence>
<dbReference type="PROSITE" id="PS50856">
    <property type="entry name" value="AMOP"/>
    <property type="match status" value="1"/>
</dbReference>
<dbReference type="Pfam" id="PF23263">
    <property type="entry name" value="C8-3_MUC4"/>
    <property type="match status" value="1"/>
</dbReference>
<keyword evidence="2 7" id="KW-0812">Transmembrane</keyword>
<dbReference type="Gene3D" id="2.10.70.10">
    <property type="entry name" value="Complement Module, domain 1"/>
    <property type="match status" value="1"/>
</dbReference>
<evidence type="ECO:0000313" key="13">
    <source>
        <dbReference type="EMBL" id="KAF6468058.1"/>
    </source>
</evidence>
<dbReference type="InterPro" id="IPR005533">
    <property type="entry name" value="AMOP_dom"/>
</dbReference>
<reference evidence="13 14" key="1">
    <citation type="journal article" date="2020" name="Nature">
        <title>Six reference-quality genomes reveal evolution of bat adaptations.</title>
        <authorList>
            <person name="Jebb D."/>
            <person name="Huang Z."/>
            <person name="Pippel M."/>
            <person name="Hughes G.M."/>
            <person name="Lavrichenko K."/>
            <person name="Devanna P."/>
            <person name="Winkler S."/>
            <person name="Jermiin L.S."/>
            <person name="Skirmuntt E.C."/>
            <person name="Katzourakis A."/>
            <person name="Burkitt-Gray L."/>
            <person name="Ray D.A."/>
            <person name="Sullivan K.A.M."/>
            <person name="Roscito J.G."/>
            <person name="Kirilenko B.M."/>
            <person name="Davalos L.M."/>
            <person name="Corthals A.P."/>
            <person name="Power M.L."/>
            <person name="Jones G."/>
            <person name="Ransome R.D."/>
            <person name="Dechmann D.K.N."/>
            <person name="Locatelli A.G."/>
            <person name="Puechmaille S.J."/>
            <person name="Fedrigo O."/>
            <person name="Jarvis E.D."/>
            <person name="Hiller M."/>
            <person name="Vernes S.C."/>
            <person name="Myers E.W."/>
            <person name="Teeling E.C."/>
        </authorList>
    </citation>
    <scope>NUCLEOTIDE SEQUENCE [LARGE SCALE GENOMIC DNA]</scope>
    <source>
        <strain evidence="13">MRouAeg1</strain>
        <tissue evidence="13">Muscle</tissue>
    </source>
</reference>
<keyword evidence="6" id="KW-0768">Sushi</keyword>
<feature type="domain" description="AMOP" evidence="9">
    <location>
        <begin position="186"/>
        <end position="321"/>
    </location>
</feature>
<evidence type="ECO:0000259" key="9">
    <source>
        <dbReference type="PROSITE" id="PS50856"/>
    </source>
</evidence>
<gene>
    <name evidence="13" type="ORF">HJG63_018726</name>
</gene>
<dbReference type="Gene3D" id="4.10.410.20">
    <property type="match status" value="1"/>
</dbReference>
<comment type="subcellular location">
    <subcellularLocation>
        <location evidence="1">Membrane</location>
    </subcellularLocation>
</comment>
<organism evidence="13 14">
    <name type="scientific">Rousettus aegyptiacus</name>
    <name type="common">Egyptian fruit bat</name>
    <name type="synonym">Pteropus aegyptiacus</name>
    <dbReference type="NCBI Taxonomy" id="9407"/>
    <lineage>
        <taxon>Eukaryota</taxon>
        <taxon>Metazoa</taxon>
        <taxon>Chordata</taxon>
        <taxon>Craniata</taxon>
        <taxon>Vertebrata</taxon>
        <taxon>Euteleostomi</taxon>
        <taxon>Mammalia</taxon>
        <taxon>Eutheria</taxon>
        <taxon>Laurasiatheria</taxon>
        <taxon>Chiroptera</taxon>
        <taxon>Yinpterochiroptera</taxon>
        <taxon>Pteropodoidea</taxon>
        <taxon>Pteropodidae</taxon>
        <taxon>Rousettinae</taxon>
        <taxon>Rousettus</taxon>
    </lineage>
</organism>
<accession>A0A7J8H799</accession>
<evidence type="ECO:0000256" key="8">
    <source>
        <dbReference type="SAM" id="SignalP"/>
    </source>
</evidence>
<proteinExistence type="predicted"/>
<dbReference type="PANTHER" id="PTHR13802:SF63">
    <property type="entry name" value="SUSHI DOMAIN-CONTAINING PROTEIN 2"/>
    <property type="match status" value="1"/>
</dbReference>
<evidence type="ECO:0000256" key="2">
    <source>
        <dbReference type="ARBA" id="ARBA00022692"/>
    </source>
</evidence>
<dbReference type="InterPro" id="IPR036024">
    <property type="entry name" value="Somatomedin_B-like_dom_sf"/>
</dbReference>
<dbReference type="SMART" id="SM00032">
    <property type="entry name" value="CCP"/>
    <property type="match status" value="1"/>
</dbReference>
<evidence type="ECO:0000256" key="7">
    <source>
        <dbReference type="SAM" id="Phobius"/>
    </source>
</evidence>
<dbReference type="PANTHER" id="PTHR13802">
    <property type="entry name" value="MUCIN 4-RELATED"/>
    <property type="match status" value="1"/>
</dbReference>
<feature type="domain" description="Sushi" evidence="10">
    <location>
        <begin position="611"/>
        <end position="668"/>
    </location>
</feature>
<dbReference type="EMBL" id="JACASE010000005">
    <property type="protein sequence ID" value="KAF6468058.1"/>
    <property type="molecule type" value="Genomic_DNA"/>
</dbReference>
<evidence type="ECO:0000313" key="14">
    <source>
        <dbReference type="Proteomes" id="UP000593571"/>
    </source>
</evidence>
<dbReference type="InterPro" id="IPR001212">
    <property type="entry name" value="Somatomedin_B_dom"/>
</dbReference>
<keyword evidence="14" id="KW-1185">Reference proteome</keyword>
<keyword evidence="8" id="KW-0732">Signal</keyword>
<feature type="disulfide bond" evidence="6">
    <location>
        <begin position="639"/>
        <end position="666"/>
    </location>
</feature>
<sequence>MKLPLLPCALLLLLATAPGPGPWPAAGAQESCSQRCGDPGGQCSCHPTCVGLGTCCSDLRDFCLEIVPYSGSMMGGKDFVVQHLKWSSPTTSVICRFKESVQTLGHVDSFGRVHCVSPLLYETGRIPFTLSMDNGRSFPRSGTWLAVHPSKVSETEKSQLVNETHWQYYGTTGIGGNLSLTWNVSALPTDSVTIELWGYEETGKPYSEEWTAKWSYLYSLATNVPNSGSFTFVPQPAPQHYQRWEVGALRIVSCCYTKEGTQLLTADSTSGSTPDRGHDWGAPPFRAPPRVPGLSHWLYDVISFYHCCLWAPECSRYMARRPSSDCLRYQPPRLASAFGDPHFVTFDGANFTFNGRGEYVLLEAALTNLRVQVRAQPRTTLEGAQDRGTGLTAVAVQEGNSDVVEVRLAGATVVLQVLLNQEVLSFAEQKWLDLKGMFLSVASEDSVSIMLSSGAGLEVSVQDPFLSVAILLPEKFLNHTQGLLGTLNDNPADDFTLRNGQVLPPTAKSRELFRFGADWAVENASSLFTYDSRLLVNNFLYRPKHDPTFQPLFPEEITPSPSQVIEAAELCGDNHFCSFDVAATGSLSVGNATRLAYQLHQHRVQSLQPVVSCGWLAPPDNGVKEGIRYLKDSKVYFHCNNGHSLVGTEISTCLASGKWSSPTPTCQPGRSHTVLLSIVFGVLAVVAVVALIYVLLHRRKGNMAMWTSQP</sequence>
<keyword evidence="4 7" id="KW-0472">Membrane</keyword>
<dbReference type="InterPro" id="IPR035976">
    <property type="entry name" value="Sushi/SCR/CCP_sf"/>
</dbReference>
<evidence type="ECO:0000256" key="6">
    <source>
        <dbReference type="PROSITE-ProRule" id="PRU00302"/>
    </source>
</evidence>
<dbReference type="InterPro" id="IPR051495">
    <property type="entry name" value="Epithelial_Barrier/Signaling"/>
</dbReference>
<name>A0A7J8H799_ROUAE</name>
<dbReference type="PROSITE" id="PS50958">
    <property type="entry name" value="SMB_2"/>
    <property type="match status" value="1"/>
</dbReference>
<dbReference type="SMART" id="SM00216">
    <property type="entry name" value="VWD"/>
    <property type="match status" value="1"/>
</dbReference>
<dbReference type="Pfam" id="PF00084">
    <property type="entry name" value="Sushi"/>
    <property type="match status" value="1"/>
</dbReference>
<keyword evidence="3 7" id="KW-1133">Transmembrane helix</keyword>
<feature type="domain" description="VWFD" evidence="12">
    <location>
        <begin position="333"/>
        <end position="527"/>
    </location>
</feature>
<dbReference type="AlphaFoldDB" id="A0A7J8H799"/>
<dbReference type="CDD" id="cd00033">
    <property type="entry name" value="CCP"/>
    <property type="match status" value="1"/>
</dbReference>
<evidence type="ECO:0000259" key="10">
    <source>
        <dbReference type="PROSITE" id="PS50923"/>
    </source>
</evidence>
<dbReference type="PROSITE" id="PS51233">
    <property type="entry name" value="VWFD"/>
    <property type="match status" value="1"/>
</dbReference>
<comment type="caution">
    <text evidence="13">The sequence shown here is derived from an EMBL/GenBank/DDBJ whole genome shotgun (WGS) entry which is preliminary data.</text>
</comment>
<dbReference type="InterPro" id="IPR000436">
    <property type="entry name" value="Sushi_SCR_CCP_dom"/>
</dbReference>
<dbReference type="InterPro" id="IPR056619">
    <property type="entry name" value="C8-3_MUC4"/>
</dbReference>
<evidence type="ECO:0000259" key="12">
    <source>
        <dbReference type="PROSITE" id="PS51233"/>
    </source>
</evidence>
<dbReference type="Proteomes" id="UP000593571">
    <property type="component" value="Unassembled WGS sequence"/>
</dbReference>
<dbReference type="SUPFAM" id="SSF90188">
    <property type="entry name" value="Somatomedin B domain"/>
    <property type="match status" value="1"/>
</dbReference>
<evidence type="ECO:0000256" key="4">
    <source>
        <dbReference type="ARBA" id="ARBA00023136"/>
    </source>
</evidence>